<dbReference type="Proteomes" id="UP001431572">
    <property type="component" value="Chromosome 1"/>
</dbReference>
<keyword evidence="5" id="KW-1185">Reference proteome</keyword>
<dbReference type="PANTHER" id="PTHR43781">
    <property type="entry name" value="SACCHAROPINE DEHYDROGENASE"/>
    <property type="match status" value="1"/>
</dbReference>
<evidence type="ECO:0000259" key="1">
    <source>
        <dbReference type="Pfam" id="PF03435"/>
    </source>
</evidence>
<dbReference type="PANTHER" id="PTHR43781:SF1">
    <property type="entry name" value="SACCHAROPINE DEHYDROGENASE"/>
    <property type="match status" value="1"/>
</dbReference>
<dbReference type="EMBL" id="JACATZ010000001">
    <property type="protein sequence ID" value="NWJ44462.1"/>
    <property type="molecule type" value="Genomic_DNA"/>
</dbReference>
<protein>
    <submittedName>
        <fullName evidence="2">Saccharopine dehydrogenase NADP-binding domain-containing protein</fullName>
    </submittedName>
</protein>
<dbReference type="SUPFAM" id="SSF51735">
    <property type="entry name" value="NAD(P)-binding Rossmann-fold domains"/>
    <property type="match status" value="1"/>
</dbReference>
<evidence type="ECO:0000313" key="4">
    <source>
        <dbReference type="Proteomes" id="UP000521676"/>
    </source>
</evidence>
<dbReference type="InterPro" id="IPR005097">
    <property type="entry name" value="Sacchrp_dh_NADP-bd"/>
</dbReference>
<evidence type="ECO:0000313" key="5">
    <source>
        <dbReference type="Proteomes" id="UP001431572"/>
    </source>
</evidence>
<dbReference type="Gene3D" id="3.40.50.720">
    <property type="entry name" value="NAD(P)-binding Rossmann-like Domain"/>
    <property type="match status" value="1"/>
</dbReference>
<organism evidence="2 4">
    <name type="scientific">Candidatus Chlorohelix allophototropha</name>
    <dbReference type="NCBI Taxonomy" id="3003348"/>
    <lineage>
        <taxon>Bacteria</taxon>
        <taxon>Bacillati</taxon>
        <taxon>Chloroflexota</taxon>
        <taxon>Chloroflexia</taxon>
        <taxon>Candidatus Chloroheliales</taxon>
        <taxon>Candidatus Chloroheliaceae</taxon>
        <taxon>Candidatus Chlorohelix</taxon>
    </lineage>
</organism>
<evidence type="ECO:0000313" key="2">
    <source>
        <dbReference type="EMBL" id="NWJ44462.1"/>
    </source>
</evidence>
<gene>
    <name evidence="2" type="ORF">HXX08_01150</name>
    <name evidence="3" type="ORF">OZ401_002151</name>
</gene>
<sequence length="364" mass="39046">MSGNRLVLFGASGYTGSLTAPVLAQHGFEVVLAGRDGVRLEAMRRLPGLEHCEIIVADPLQPKSLAALFENHPILLVNCVGPFTLYGEAVVKAALKAGVHYLDITGEQEYMARVINRYHALAQEKQVAIIPGCGVEYALGNWAATLAANGLEPLDTISVANAVALKGRGISSGSTLSLLEVLRKPGLAWQDYQTQIKLIASEGRSFRFPAPLGVRRALIAPFGENLTLPRHIKCNNVKTYMAVGSGTYWLSRISFLLLPFFGELIRVIVRPFVKKGGPDLQQREASRWSVVAEAVGRKGARRVALSGVDMYGLTAQIIAYCASQILSGEFPGKSGGVLGAAQAFEARAALDYLATNCGVKVEVE</sequence>
<dbReference type="InterPro" id="IPR036291">
    <property type="entry name" value="NAD(P)-bd_dom_sf"/>
</dbReference>
<dbReference type="RefSeq" id="WP_341468239.1">
    <property type="nucleotide sequence ID" value="NZ_CP128399.1"/>
</dbReference>
<evidence type="ECO:0000313" key="3">
    <source>
        <dbReference type="EMBL" id="WJW66355.1"/>
    </source>
</evidence>
<proteinExistence type="predicted"/>
<dbReference type="AlphaFoldDB" id="A0A8T7LW92"/>
<feature type="domain" description="Saccharopine dehydrogenase NADP binding" evidence="1">
    <location>
        <begin position="7"/>
        <end position="129"/>
    </location>
</feature>
<dbReference type="Proteomes" id="UP000521676">
    <property type="component" value="Unassembled WGS sequence"/>
</dbReference>
<reference evidence="3" key="2">
    <citation type="journal article" date="2024" name="Nature">
        <title>Anoxygenic phototroph of the Chloroflexota uses a type I reaction centre.</title>
        <authorList>
            <person name="Tsuji J.M."/>
            <person name="Shaw N.A."/>
            <person name="Nagashima S."/>
            <person name="Venkiteswaran J.J."/>
            <person name="Schiff S.L."/>
            <person name="Watanabe T."/>
            <person name="Fukui M."/>
            <person name="Hanada S."/>
            <person name="Tank M."/>
            <person name="Neufeld J.D."/>
        </authorList>
    </citation>
    <scope>NUCLEOTIDE SEQUENCE</scope>
    <source>
        <strain evidence="3">L227-S17</strain>
    </source>
</reference>
<accession>A0A8T7LW92</accession>
<reference evidence="2 4" key="1">
    <citation type="submission" date="2020-06" db="EMBL/GenBank/DDBJ databases">
        <title>Anoxygenic phototrophic Chloroflexota member uses a Type I reaction center.</title>
        <authorList>
            <person name="Tsuji J.M."/>
            <person name="Shaw N.A."/>
            <person name="Nagashima S."/>
            <person name="Venkiteswaran J."/>
            <person name="Schiff S.L."/>
            <person name="Hanada S."/>
            <person name="Tank M."/>
            <person name="Neufeld J.D."/>
        </authorList>
    </citation>
    <scope>NUCLEOTIDE SEQUENCE [LARGE SCALE GENOMIC DNA]</scope>
    <source>
        <strain evidence="2">L227-S17</strain>
    </source>
</reference>
<dbReference type="Pfam" id="PF03435">
    <property type="entry name" value="Sacchrp_dh_NADP"/>
    <property type="match status" value="1"/>
</dbReference>
<name>A0A8T7LW92_9CHLR</name>
<dbReference type="EMBL" id="CP128399">
    <property type="protein sequence ID" value="WJW66355.1"/>
    <property type="molecule type" value="Genomic_DNA"/>
</dbReference>